<reference evidence="2 4" key="1">
    <citation type="submission" date="2015-02" db="EMBL/GenBank/DDBJ databases">
        <title>Draft genome sequences of ten Microbacterium spp. with emphasis on heavy metal contaminated environments.</title>
        <authorList>
            <person name="Corretto E."/>
        </authorList>
    </citation>
    <scope>NUCLEOTIDE SEQUENCE [LARGE SCALE GENOMIC DNA]</scope>
    <source>
        <strain evidence="2 4">DSM 23848</strain>
    </source>
</reference>
<dbReference type="EMBL" id="JYIT01000071">
    <property type="protein sequence ID" value="KJL25160.1"/>
    <property type="molecule type" value="Genomic_DNA"/>
</dbReference>
<dbReference type="Proteomes" id="UP000033448">
    <property type="component" value="Unassembled WGS sequence"/>
</dbReference>
<evidence type="ECO:0008006" key="6">
    <source>
        <dbReference type="Google" id="ProtNLM"/>
    </source>
</evidence>
<feature type="transmembrane region" description="Helical" evidence="1">
    <location>
        <begin position="55"/>
        <end position="78"/>
    </location>
</feature>
<dbReference type="AlphaFoldDB" id="A0A0F0KYH4"/>
<reference evidence="5" key="3">
    <citation type="submission" date="2016-10" db="EMBL/GenBank/DDBJ databases">
        <authorList>
            <person name="Varghese N."/>
            <person name="Submissions S."/>
        </authorList>
    </citation>
    <scope>NUCLEOTIDE SEQUENCE [LARGE SCALE GENOMIC DNA]</scope>
    <source>
        <strain evidence="5">CL127</strain>
    </source>
</reference>
<keyword evidence="1" id="KW-0472">Membrane</keyword>
<evidence type="ECO:0000313" key="4">
    <source>
        <dbReference type="Proteomes" id="UP000033448"/>
    </source>
</evidence>
<dbReference type="RefSeq" id="WP_045250235.1">
    <property type="nucleotide sequence ID" value="NZ_CBFSJS010000003.1"/>
</dbReference>
<proteinExistence type="predicted"/>
<reference evidence="3" key="2">
    <citation type="submission" date="2016-10" db="EMBL/GenBank/DDBJ databases">
        <authorList>
            <person name="de Groot N.N."/>
        </authorList>
    </citation>
    <scope>NUCLEOTIDE SEQUENCE [LARGE SCALE GENOMIC DNA]</scope>
    <source>
        <strain evidence="3">CL127</strain>
    </source>
</reference>
<evidence type="ECO:0000313" key="5">
    <source>
        <dbReference type="Proteomes" id="UP000198877"/>
    </source>
</evidence>
<accession>A0A1I6HNM1</accession>
<organism evidence="2 4">
    <name type="scientific">Microbacterium azadirachtae</name>
    <dbReference type="NCBI Taxonomy" id="582680"/>
    <lineage>
        <taxon>Bacteria</taxon>
        <taxon>Bacillati</taxon>
        <taxon>Actinomycetota</taxon>
        <taxon>Actinomycetes</taxon>
        <taxon>Micrococcales</taxon>
        <taxon>Microbacteriaceae</taxon>
        <taxon>Microbacterium</taxon>
    </lineage>
</organism>
<dbReference type="Proteomes" id="UP000198877">
    <property type="component" value="Unassembled WGS sequence"/>
</dbReference>
<accession>A0A0F0KYH4</accession>
<keyword evidence="4" id="KW-1185">Reference proteome</keyword>
<name>A0A0F0KYH4_9MICO</name>
<evidence type="ECO:0000313" key="2">
    <source>
        <dbReference type="EMBL" id="KJL25160.1"/>
    </source>
</evidence>
<keyword evidence="1" id="KW-1133">Transmembrane helix</keyword>
<dbReference type="PATRIC" id="fig|582680.7.peg.1572"/>
<dbReference type="EMBL" id="FOYR01000002">
    <property type="protein sequence ID" value="SFR55998.1"/>
    <property type="molecule type" value="Genomic_DNA"/>
</dbReference>
<evidence type="ECO:0000256" key="1">
    <source>
        <dbReference type="SAM" id="Phobius"/>
    </source>
</evidence>
<evidence type="ECO:0000313" key="3">
    <source>
        <dbReference type="EMBL" id="SFR55998.1"/>
    </source>
</evidence>
<gene>
    <name evidence="2" type="ORF">RL72_01533</name>
    <name evidence="3" type="ORF">SAMN04488591_1977</name>
</gene>
<protein>
    <recommendedName>
        <fullName evidence="6">Transmembrane protein</fullName>
    </recommendedName>
</protein>
<keyword evidence="1" id="KW-0812">Transmembrane</keyword>
<sequence length="96" mass="10022">MNFDIAQMALSAGRVLLVGLLFGAGLPALFAIGMRLQSAGTGEVDGEAPGTRRPLLTVAGWILFALVIAAVLAGVLFITRLSIYHYFGISLFGVGK</sequence>